<dbReference type="KEGG" id="lenr:94175095"/>
<gene>
    <name evidence="2" type="ORF">CUR178_07950</name>
</gene>
<proteinExistence type="predicted"/>
<dbReference type="AlphaFoldDB" id="A0A836I204"/>
<dbReference type="GeneID" id="94175095"/>
<dbReference type="Proteomes" id="UP000674179">
    <property type="component" value="Chromosome 4"/>
</dbReference>
<name>A0A836I204_LEIEN</name>
<comment type="caution">
    <text evidence="2">The sequence shown here is derived from an EMBL/GenBank/DDBJ whole genome shotgun (WGS) entry which is preliminary data.</text>
</comment>
<evidence type="ECO:0000313" key="3">
    <source>
        <dbReference type="Proteomes" id="UP000674179"/>
    </source>
</evidence>
<feature type="compositionally biased region" description="Pro residues" evidence="1">
    <location>
        <begin position="1"/>
        <end position="12"/>
    </location>
</feature>
<protein>
    <submittedName>
        <fullName evidence="2">Uncharacterized protein</fullName>
    </submittedName>
</protein>
<dbReference type="OrthoDB" id="273802at2759"/>
<feature type="compositionally biased region" description="Low complexity" evidence="1">
    <location>
        <begin position="13"/>
        <end position="31"/>
    </location>
</feature>
<keyword evidence="3" id="KW-1185">Reference proteome</keyword>
<dbReference type="EMBL" id="JAFHKP010000004">
    <property type="protein sequence ID" value="KAG5486583.1"/>
    <property type="molecule type" value="Genomic_DNA"/>
</dbReference>
<dbReference type="RefSeq" id="XP_067695917.1">
    <property type="nucleotide sequence ID" value="XM_067839585.1"/>
</dbReference>
<feature type="region of interest" description="Disordered" evidence="1">
    <location>
        <begin position="1"/>
        <end position="31"/>
    </location>
</feature>
<evidence type="ECO:0000313" key="2">
    <source>
        <dbReference type="EMBL" id="KAG5486583.1"/>
    </source>
</evidence>
<accession>A0A836I204</accession>
<reference evidence="2 3" key="1">
    <citation type="submission" date="2021-02" db="EMBL/GenBank/DDBJ databases">
        <title>Leishmania (Mundinia) enrietti genome sequencing and assembly.</title>
        <authorList>
            <person name="Almutairi H."/>
            <person name="Gatherer D."/>
        </authorList>
    </citation>
    <scope>NUCLEOTIDE SEQUENCE [LARGE SCALE GENOMIC DNA]</scope>
    <source>
        <strain evidence="2">CUR178</strain>
    </source>
</reference>
<sequence length="373" mass="39177">MPLPLMSSPPPTAGAARSTATPPSTPDPSFTSFVLERVSRNPFLINETPRSLRPPSPQTAAITPLSPAQHLAKSVRDPKEDAPLIPSTLDAAQRAVIAQASISGSVTTSIPASASTSAATAVLQRALVDAPLLPLGGCHLLHELVWPHLLASAEAAKQLNSYRKALQLYDARQAISTTGTNAPLQGQQPHRTEATSLTTDGELKKTVAGAAADIFAASPLASPLTDDQHQSNQGVGASLSTGNSALLRTPEELSQSCTRDALQANMEQALTRLTGSRRELQRGLKKLRRILDGLLAYDAVPFAELEARRLEAVRNLFTPVVVATAGDCGRENGNMHSDHAVLATEVAAAAAWGTPPVLGNADAVADRKRPREA</sequence>
<organism evidence="2 3">
    <name type="scientific">Leishmania enriettii</name>
    <dbReference type="NCBI Taxonomy" id="5663"/>
    <lineage>
        <taxon>Eukaryota</taxon>
        <taxon>Discoba</taxon>
        <taxon>Euglenozoa</taxon>
        <taxon>Kinetoplastea</taxon>
        <taxon>Metakinetoplastina</taxon>
        <taxon>Trypanosomatida</taxon>
        <taxon>Trypanosomatidae</taxon>
        <taxon>Leishmaniinae</taxon>
        <taxon>Leishmania</taxon>
    </lineage>
</organism>
<evidence type="ECO:0000256" key="1">
    <source>
        <dbReference type="SAM" id="MobiDB-lite"/>
    </source>
</evidence>